<dbReference type="Gene3D" id="1.10.10.2520">
    <property type="entry name" value="Cell wall hydrolase SleB, domain 1"/>
    <property type="match status" value="1"/>
</dbReference>
<dbReference type="InterPro" id="IPR042047">
    <property type="entry name" value="SleB_dom1"/>
</dbReference>
<keyword evidence="3" id="KW-1185">Reference proteome</keyword>
<evidence type="ECO:0000313" key="3">
    <source>
        <dbReference type="Proteomes" id="UP000612349"/>
    </source>
</evidence>
<dbReference type="InterPro" id="IPR011105">
    <property type="entry name" value="Cell_wall_hydrolase_SleB"/>
</dbReference>
<proteinExistence type="predicted"/>
<reference evidence="2" key="1">
    <citation type="journal article" date="2014" name="Int. J. Syst. Evol. Microbiol.">
        <title>Complete genome sequence of Corynebacterium casei LMG S-19264T (=DSM 44701T), isolated from a smear-ripened cheese.</title>
        <authorList>
            <consortium name="US DOE Joint Genome Institute (JGI-PGF)"/>
            <person name="Walter F."/>
            <person name="Albersmeier A."/>
            <person name="Kalinowski J."/>
            <person name="Ruckert C."/>
        </authorList>
    </citation>
    <scope>NUCLEOTIDE SEQUENCE</scope>
    <source>
        <strain evidence="2">CGMCC 1.15360</strain>
    </source>
</reference>
<sequence>MSRKVRGASALTLVAMLGITLFGIEGTRAKAEMGEVAIVASEMPVTEAVDAADASSEDAQATGPRFVSNPVVQAVPETPTTEDKKANMIAASNLKDFLAGLPVPDSLDKELTCLAGAIYHESKGEPLDGQLAVARVVVARAASPKFPSSYCGVVYQRHQFSFVRGGAMPRINKASRAWQRAKKLAMIADKDEWSSEAEGALYFHANYVNPRWSKKMTRLAQIDNHIFYR</sequence>
<comment type="caution">
    <text evidence="2">The sequence shown here is derived from an EMBL/GenBank/DDBJ whole genome shotgun (WGS) entry which is preliminary data.</text>
</comment>
<gene>
    <name evidence="2" type="ORF">GCM10010990_07040</name>
</gene>
<accession>A0A916YUE9</accession>
<name>A0A916YUE9_9SPHN</name>
<dbReference type="Proteomes" id="UP000612349">
    <property type="component" value="Unassembled WGS sequence"/>
</dbReference>
<dbReference type="RefSeq" id="WP_066773452.1">
    <property type="nucleotide sequence ID" value="NZ_BMIP01000001.1"/>
</dbReference>
<dbReference type="Pfam" id="PF07486">
    <property type="entry name" value="Hydrolase_2"/>
    <property type="match status" value="1"/>
</dbReference>
<reference evidence="2" key="2">
    <citation type="submission" date="2020-09" db="EMBL/GenBank/DDBJ databases">
        <authorList>
            <person name="Sun Q."/>
            <person name="Zhou Y."/>
        </authorList>
    </citation>
    <scope>NUCLEOTIDE SEQUENCE</scope>
    <source>
        <strain evidence="2">CGMCC 1.15360</strain>
    </source>
</reference>
<dbReference type="GO" id="GO:0016787">
    <property type="term" value="F:hydrolase activity"/>
    <property type="evidence" value="ECO:0007669"/>
    <property type="project" value="InterPro"/>
</dbReference>
<dbReference type="OrthoDB" id="9785345at2"/>
<feature type="domain" description="Cell wall hydrolase SleB" evidence="1">
    <location>
        <begin position="124"/>
        <end position="228"/>
    </location>
</feature>
<evidence type="ECO:0000259" key="1">
    <source>
        <dbReference type="Pfam" id="PF07486"/>
    </source>
</evidence>
<evidence type="ECO:0000313" key="2">
    <source>
        <dbReference type="EMBL" id="GGD60189.1"/>
    </source>
</evidence>
<organism evidence="2 3">
    <name type="scientific">Croceicoccus mobilis</name>
    <dbReference type="NCBI Taxonomy" id="1703339"/>
    <lineage>
        <taxon>Bacteria</taxon>
        <taxon>Pseudomonadati</taxon>
        <taxon>Pseudomonadota</taxon>
        <taxon>Alphaproteobacteria</taxon>
        <taxon>Sphingomonadales</taxon>
        <taxon>Erythrobacteraceae</taxon>
        <taxon>Croceicoccus</taxon>
    </lineage>
</organism>
<dbReference type="EMBL" id="BMIP01000001">
    <property type="protein sequence ID" value="GGD60189.1"/>
    <property type="molecule type" value="Genomic_DNA"/>
</dbReference>
<dbReference type="AlphaFoldDB" id="A0A916YUE9"/>
<protein>
    <recommendedName>
        <fullName evidence="1">Cell wall hydrolase SleB domain-containing protein</fullName>
    </recommendedName>
</protein>